<name>A0ABY5ATV0_9CYAN</name>
<dbReference type="PROSITE" id="PS50082">
    <property type="entry name" value="WD_REPEATS_2"/>
    <property type="match status" value="13"/>
</dbReference>
<feature type="domain" description="TEP-1 C-terminal beta-propeller" evidence="6">
    <location>
        <begin position="1317"/>
        <end position="1386"/>
    </location>
</feature>
<dbReference type="RefSeq" id="WP_252664792.1">
    <property type="nucleotide sequence ID" value="NZ_CP098611.1"/>
</dbReference>
<dbReference type="Gene3D" id="1.25.40.370">
    <property type="match status" value="1"/>
</dbReference>
<proteinExistence type="predicted"/>
<dbReference type="Gene3D" id="1.10.10.10">
    <property type="entry name" value="Winged helix-like DNA-binding domain superfamily/Winged helix DNA-binding domain"/>
    <property type="match status" value="1"/>
</dbReference>
<dbReference type="SUPFAM" id="SSF52540">
    <property type="entry name" value="P-loop containing nucleoside triphosphate hydrolases"/>
    <property type="match status" value="1"/>
</dbReference>
<evidence type="ECO:0000256" key="3">
    <source>
        <dbReference type="PROSITE-ProRule" id="PRU00221"/>
    </source>
</evidence>
<feature type="repeat" description="WD" evidence="3">
    <location>
        <begin position="1039"/>
        <end position="1075"/>
    </location>
</feature>
<feature type="repeat" description="WD" evidence="3">
    <location>
        <begin position="871"/>
        <end position="912"/>
    </location>
</feature>
<sequence length="1393" mass="151884">MNPSHLLKLNQGLLARTALLGLGAIVTGGLSSPVAAIGENVSYGLTTNNLGTLLDKFRNSGSILRNQDIAKAAGRTVAKTLEEQVSPHYPEIQTRLDDFAAKIEDYWLQWAEETTSLNLFETLQEDQLYQIFSQQPEQFSQYQVLPEAEWREVVTWLFQQGCENRVLLDDVESYQDVIANLAAELATNFNKHLRQVLKDDANNGGKAFVGMLFDLHGATLAQIAEIREVLPQLATRQDIRRVLAAISQLQHPNPPAPPTPWHGLGAVDTVPQPPPHFLPRPEDMAALKQRLLTPNHQTLVMTGQGQKVGVQGMGGLGKTVLAAALARDNEVRRQFPDGIIWLTVGTNPDCLALYQRLANTLGETNAYLEGEPQWNAYLSNLLREKRCLLVLDDVWSQREAERFVAVLGPDCRLLLTTRDARLIAGLGANGYELGMLDETQARQLLANWARVPVEMLPPEAEAVRKHCGNLPLALALAGAQIGMGNSWADLLTALDAADLHFLDHPYGSIYKVIKTSVDQLAAPLQQAYLELGIVAADVQVSEAALVKLWGRRGDMPDYRLRQWLTELAQRALVFVSGESPSRWMSLHDVPQKYLREQVQNPAKLHRDWLQSYGGGRFPWTGAEVAAEVYLYQQALYHFRAAGEMEAFRRLLWDFDWLQGKLAATDIRALLADFEAVTVGESRNSGLKRLEGALRLSAHVLEQDSSQLVSQLWGRLLSFIDTSPPYRYFWEKIPVVGQYLPKYQQRRGKSSPELEQLLHRAKQRQEKPWFRPLTANLTPPGGPLIRTLSGHSDGVTAVAITPDGFRAVSASWDNTLKLWDLQTGRELATLRGHSWSVEAVAIASDGFRAVSASWDNTLKLWDLEGGTELATLSGHSNWVRAVEIAPDGKRAVSASRDETLKLWDLETRTELATLRGHSGFVTAVITPDGKQAVSASSFNGTLKLWDLETGTELATLSGHSDDVNAVAITPDGFRAVSASSDKTLKLWDLETRTELATFSGHSSAVNAVAITPDGKQAVSASDDNTLKLWDLERRTELATLSGHSELVLAVAIAPDGKRAVSASSDKTLKLWDLDTGTKWFDSPHQPLATLRVHSSAVNAVAITPDGKQAVSASDDNTLKLWDLERGTELATLTGHSSAVNAVAITPDGKQAVSTSSDKTLKLWNLETGRELATLTGHSSAINAVAIAPNGFRAVSASGSLFGSEDKTLKLWNLETGRELATLTGHSGVVNAVVIAPDGKRAVSASNDKTLKLWDLETGRELATLTGHSGVVNAVAISPLGIASLTAPDGFRAVSASDDNTLKLWDLERGTELATLRGHSNWVLAVAIAPDGKRAVSASRDDTLKLWDLETGKELATFTGEAAMKSCAITPDGVTVVAGDEGGRVYFLRLEGLRG</sequence>
<dbReference type="SUPFAM" id="SSF50978">
    <property type="entry name" value="WD40 repeat-like"/>
    <property type="match status" value="2"/>
</dbReference>
<dbReference type="Pfam" id="PF25048">
    <property type="entry name" value="Beta-prop_TEP1_C"/>
    <property type="match status" value="1"/>
</dbReference>
<gene>
    <name evidence="7" type="ORF">NEA10_07970</name>
</gene>
<dbReference type="PROSITE" id="PS00678">
    <property type="entry name" value="WD_REPEATS_1"/>
    <property type="match status" value="12"/>
</dbReference>
<feature type="repeat" description="WD" evidence="3">
    <location>
        <begin position="1131"/>
        <end position="1172"/>
    </location>
</feature>
<dbReference type="Gene3D" id="2.130.10.10">
    <property type="entry name" value="YVTN repeat-like/Quinoprotein amine dehydrogenase"/>
    <property type="match status" value="5"/>
</dbReference>
<protein>
    <submittedName>
        <fullName evidence="7">NB-ARC domain-containing protein</fullName>
    </submittedName>
</protein>
<dbReference type="Pfam" id="PF17908">
    <property type="entry name" value="APAF1_C"/>
    <property type="match status" value="1"/>
</dbReference>
<feature type="repeat" description="WD" evidence="3">
    <location>
        <begin position="1221"/>
        <end position="1262"/>
    </location>
</feature>
<feature type="domain" description="APAF-1 helical" evidence="5">
    <location>
        <begin position="625"/>
        <end position="710"/>
    </location>
</feature>
<feature type="domain" description="NB-ARC" evidence="4">
    <location>
        <begin position="297"/>
        <end position="447"/>
    </location>
</feature>
<dbReference type="Pfam" id="PF00931">
    <property type="entry name" value="NB-ARC"/>
    <property type="match status" value="1"/>
</dbReference>
<dbReference type="EMBL" id="CP098611">
    <property type="protein sequence ID" value="USR92644.1"/>
    <property type="molecule type" value="Genomic_DNA"/>
</dbReference>
<dbReference type="InterPro" id="IPR036322">
    <property type="entry name" value="WD40_repeat_dom_sf"/>
</dbReference>
<feature type="repeat" description="WD" evidence="3">
    <location>
        <begin position="955"/>
        <end position="996"/>
    </location>
</feature>
<feature type="repeat" description="WD" evidence="3">
    <location>
        <begin position="829"/>
        <end position="870"/>
    </location>
</feature>
<feature type="repeat" description="WD" evidence="3">
    <location>
        <begin position="1314"/>
        <end position="1355"/>
    </location>
</feature>
<dbReference type="PRINTS" id="PR00364">
    <property type="entry name" value="DISEASERSIST"/>
</dbReference>
<dbReference type="SUPFAM" id="SSF50998">
    <property type="entry name" value="Quinoprotein alcohol dehydrogenase-like"/>
    <property type="match status" value="1"/>
</dbReference>
<dbReference type="InterPro" id="IPR011047">
    <property type="entry name" value="Quinoprotein_ADH-like_sf"/>
</dbReference>
<evidence type="ECO:0000259" key="4">
    <source>
        <dbReference type="Pfam" id="PF00931"/>
    </source>
</evidence>
<organism evidence="7 8">
    <name type="scientific">Phormidium yuhuli AB48</name>
    <dbReference type="NCBI Taxonomy" id="2940671"/>
    <lineage>
        <taxon>Bacteria</taxon>
        <taxon>Bacillati</taxon>
        <taxon>Cyanobacteriota</taxon>
        <taxon>Cyanophyceae</taxon>
        <taxon>Oscillatoriophycideae</taxon>
        <taxon>Oscillatoriales</taxon>
        <taxon>Oscillatoriaceae</taxon>
        <taxon>Phormidium</taxon>
        <taxon>Phormidium yuhuli</taxon>
    </lineage>
</organism>
<keyword evidence="8" id="KW-1185">Reference proteome</keyword>
<dbReference type="Gene3D" id="3.40.50.300">
    <property type="entry name" value="P-loop containing nucleotide triphosphate hydrolases"/>
    <property type="match status" value="1"/>
</dbReference>
<evidence type="ECO:0000259" key="5">
    <source>
        <dbReference type="Pfam" id="PF17908"/>
    </source>
</evidence>
<dbReference type="InterPro" id="IPR002182">
    <property type="entry name" value="NB-ARC"/>
</dbReference>
<feature type="repeat" description="WD" evidence="3">
    <location>
        <begin position="1089"/>
        <end position="1130"/>
    </location>
</feature>
<dbReference type="Gene3D" id="1.10.8.430">
    <property type="entry name" value="Helical domain of apoptotic protease-activating factors"/>
    <property type="match status" value="1"/>
</dbReference>
<dbReference type="InterPro" id="IPR056828">
    <property type="entry name" value="Beta-prop_TEP1_C"/>
</dbReference>
<evidence type="ECO:0000313" key="8">
    <source>
        <dbReference type="Proteomes" id="UP001056708"/>
    </source>
</evidence>
<feature type="repeat" description="WD" evidence="3">
    <location>
        <begin position="787"/>
        <end position="828"/>
    </location>
</feature>
<dbReference type="InterPro" id="IPR018391">
    <property type="entry name" value="PQQ_b-propeller_rpt"/>
</dbReference>
<dbReference type="InterPro" id="IPR015943">
    <property type="entry name" value="WD40/YVTN_repeat-like_dom_sf"/>
</dbReference>
<accession>A0ABY5ATV0</accession>
<dbReference type="Proteomes" id="UP001056708">
    <property type="component" value="Chromosome"/>
</dbReference>
<dbReference type="InterPro" id="IPR042197">
    <property type="entry name" value="Apaf_helical"/>
</dbReference>
<dbReference type="Pfam" id="PF00400">
    <property type="entry name" value="WD40"/>
    <property type="match status" value="12"/>
</dbReference>
<keyword evidence="2" id="KW-0677">Repeat</keyword>
<dbReference type="SMART" id="SM00564">
    <property type="entry name" value="PQQ"/>
    <property type="match status" value="7"/>
</dbReference>
<dbReference type="SMART" id="SM00320">
    <property type="entry name" value="WD40"/>
    <property type="match status" value="14"/>
</dbReference>
<dbReference type="InterPro" id="IPR001680">
    <property type="entry name" value="WD40_rpt"/>
</dbReference>
<dbReference type="PROSITE" id="PS50294">
    <property type="entry name" value="WD_REPEATS_REGION"/>
    <property type="match status" value="12"/>
</dbReference>
<dbReference type="PANTHER" id="PTHR19879">
    <property type="entry name" value="TRANSCRIPTION INITIATION FACTOR TFIID"/>
    <property type="match status" value="1"/>
</dbReference>
<feature type="repeat" description="WD" evidence="3">
    <location>
        <begin position="1263"/>
        <end position="1313"/>
    </location>
</feature>
<dbReference type="PANTHER" id="PTHR19879:SF9">
    <property type="entry name" value="TRANSCRIPTION INITIATION FACTOR TFIID SUBUNIT 5"/>
    <property type="match status" value="1"/>
</dbReference>
<dbReference type="CDD" id="cd00200">
    <property type="entry name" value="WD40"/>
    <property type="match status" value="2"/>
</dbReference>
<keyword evidence="1 3" id="KW-0853">WD repeat</keyword>
<dbReference type="InterPro" id="IPR036388">
    <property type="entry name" value="WH-like_DNA-bd_sf"/>
</dbReference>
<evidence type="ECO:0000256" key="2">
    <source>
        <dbReference type="ARBA" id="ARBA00022737"/>
    </source>
</evidence>
<dbReference type="InterPro" id="IPR027417">
    <property type="entry name" value="P-loop_NTPase"/>
</dbReference>
<dbReference type="InterPro" id="IPR020472">
    <property type="entry name" value="WD40_PAC1"/>
</dbReference>
<dbReference type="InterPro" id="IPR041452">
    <property type="entry name" value="APAF1_C"/>
</dbReference>
<feature type="repeat" description="WD" evidence="3">
    <location>
        <begin position="913"/>
        <end position="954"/>
    </location>
</feature>
<feature type="repeat" description="WD" evidence="3">
    <location>
        <begin position="1173"/>
        <end position="1220"/>
    </location>
</feature>
<dbReference type="PRINTS" id="PR00320">
    <property type="entry name" value="GPROTEINBRPT"/>
</dbReference>
<feature type="repeat" description="WD" evidence="3">
    <location>
        <begin position="997"/>
        <end position="1038"/>
    </location>
</feature>
<evidence type="ECO:0000256" key="1">
    <source>
        <dbReference type="ARBA" id="ARBA00022574"/>
    </source>
</evidence>
<evidence type="ECO:0000313" key="7">
    <source>
        <dbReference type="EMBL" id="USR92644.1"/>
    </source>
</evidence>
<reference evidence="7" key="1">
    <citation type="submission" date="2022-06" db="EMBL/GenBank/DDBJ databases">
        <title>Genome sequence of Phormidium yuhuli AB48 isolated from an industrial photobioreactor environment.</title>
        <authorList>
            <person name="Qiu Y."/>
            <person name="Noonan A.J.C."/>
            <person name="Dofher K."/>
            <person name="Koch M."/>
            <person name="Kieft B."/>
            <person name="Lin X."/>
            <person name="Ziels R.M."/>
            <person name="Hallam S.J."/>
        </authorList>
    </citation>
    <scope>NUCLEOTIDE SEQUENCE</scope>
    <source>
        <strain evidence="7">AB48</strain>
    </source>
</reference>
<dbReference type="InterPro" id="IPR019775">
    <property type="entry name" value="WD40_repeat_CS"/>
</dbReference>
<evidence type="ECO:0000259" key="6">
    <source>
        <dbReference type="Pfam" id="PF25048"/>
    </source>
</evidence>